<protein>
    <submittedName>
        <fullName evidence="2">Uncharacterized protein</fullName>
    </submittedName>
</protein>
<organism evidence="2 3">
    <name type="scientific">Xylaria bambusicola</name>
    <dbReference type="NCBI Taxonomy" id="326684"/>
    <lineage>
        <taxon>Eukaryota</taxon>
        <taxon>Fungi</taxon>
        <taxon>Dikarya</taxon>
        <taxon>Ascomycota</taxon>
        <taxon>Pezizomycotina</taxon>
        <taxon>Sordariomycetes</taxon>
        <taxon>Xylariomycetidae</taxon>
        <taxon>Xylariales</taxon>
        <taxon>Xylariaceae</taxon>
        <taxon>Xylaria</taxon>
    </lineage>
</organism>
<dbReference type="EMBL" id="JAWHQM010000012">
    <property type="protein sequence ID" value="KAK5629719.1"/>
    <property type="molecule type" value="Genomic_DNA"/>
</dbReference>
<keyword evidence="3" id="KW-1185">Reference proteome</keyword>
<evidence type="ECO:0000313" key="3">
    <source>
        <dbReference type="Proteomes" id="UP001305414"/>
    </source>
</evidence>
<proteinExistence type="predicted"/>
<evidence type="ECO:0000256" key="1">
    <source>
        <dbReference type="SAM" id="MobiDB-lite"/>
    </source>
</evidence>
<feature type="region of interest" description="Disordered" evidence="1">
    <location>
        <begin position="45"/>
        <end position="68"/>
    </location>
</feature>
<name>A0AAN7UY24_9PEZI</name>
<accession>A0AAN7UY24</accession>
<reference evidence="2 3" key="1">
    <citation type="submission" date="2023-10" db="EMBL/GenBank/DDBJ databases">
        <title>Draft genome sequence of Xylaria bambusicola isolate GMP-LS, the root and basal stem rot pathogen of sugarcane in Indonesia.</title>
        <authorList>
            <person name="Selvaraj P."/>
            <person name="Muralishankar V."/>
            <person name="Muruganantham S."/>
            <person name="Sp S."/>
            <person name="Haryani S."/>
            <person name="Lau K.J.X."/>
            <person name="Naqvi N.I."/>
        </authorList>
    </citation>
    <scope>NUCLEOTIDE SEQUENCE [LARGE SCALE GENOMIC DNA]</scope>
    <source>
        <strain evidence="2">GMP-LS</strain>
    </source>
</reference>
<dbReference type="Proteomes" id="UP001305414">
    <property type="component" value="Unassembled WGS sequence"/>
</dbReference>
<evidence type="ECO:0000313" key="2">
    <source>
        <dbReference type="EMBL" id="KAK5629719.1"/>
    </source>
</evidence>
<feature type="compositionally biased region" description="Polar residues" evidence="1">
    <location>
        <begin position="11"/>
        <end position="22"/>
    </location>
</feature>
<sequence length="144" mass="16383">MTKAARKRQESCPSTNGRAGATTSRNLLSLDFGVVHFTTLVDTNSDTSNWDNSRRDARPTSISQPSSSFTHATLNQSIRFVWRRTLFFEKNQPSAYLISTDATPPKRPRQQVMTASHGSWTPFQNTAHVIRKDPLLFSIFYFDR</sequence>
<feature type="region of interest" description="Disordered" evidence="1">
    <location>
        <begin position="1"/>
        <end position="22"/>
    </location>
</feature>
<comment type="caution">
    <text evidence="2">The sequence shown here is derived from an EMBL/GenBank/DDBJ whole genome shotgun (WGS) entry which is preliminary data.</text>
</comment>
<dbReference type="AlphaFoldDB" id="A0AAN7UY24"/>
<gene>
    <name evidence="2" type="ORF">RRF57_005434</name>
</gene>